<gene>
    <name evidence="2" type="ORF">GCM10018980_11580</name>
</gene>
<reference evidence="3" key="1">
    <citation type="journal article" date="2019" name="Int. J. Syst. Evol. Microbiol.">
        <title>The Global Catalogue of Microorganisms (GCM) 10K type strain sequencing project: providing services to taxonomists for standard genome sequencing and annotation.</title>
        <authorList>
            <consortium name="The Broad Institute Genomics Platform"/>
            <consortium name="The Broad Institute Genome Sequencing Center for Infectious Disease"/>
            <person name="Wu L."/>
            <person name="Ma J."/>
        </authorList>
    </citation>
    <scope>NUCLEOTIDE SEQUENCE [LARGE SCALE GENOMIC DNA]</scope>
    <source>
        <strain evidence="3">JCM 4253</strain>
    </source>
</reference>
<keyword evidence="1" id="KW-1133">Transmembrane helix</keyword>
<comment type="caution">
    <text evidence="2">The sequence shown here is derived from an EMBL/GenBank/DDBJ whole genome shotgun (WGS) entry which is preliminary data.</text>
</comment>
<dbReference type="EMBL" id="BNBF01000002">
    <property type="protein sequence ID" value="GHG38644.1"/>
    <property type="molecule type" value="Genomic_DNA"/>
</dbReference>
<name>A0A919EVC8_9ACTN</name>
<feature type="transmembrane region" description="Helical" evidence="1">
    <location>
        <begin position="57"/>
        <end position="79"/>
    </location>
</feature>
<dbReference type="Proteomes" id="UP000619355">
    <property type="component" value="Unassembled WGS sequence"/>
</dbReference>
<keyword evidence="1" id="KW-0472">Membrane</keyword>
<evidence type="ECO:0000313" key="3">
    <source>
        <dbReference type="Proteomes" id="UP000619355"/>
    </source>
</evidence>
<sequence>MQDTTEAEPGTQACAHSLAPTLVLLVVSLAIAAVGVYELCGFGLHSLDRRPHLFSDGLATGGVIAATVAAGAAVGNLAWHLTAARRGHGD</sequence>
<evidence type="ECO:0000313" key="2">
    <source>
        <dbReference type="EMBL" id="GHG38644.1"/>
    </source>
</evidence>
<evidence type="ECO:0000256" key="1">
    <source>
        <dbReference type="SAM" id="Phobius"/>
    </source>
</evidence>
<organism evidence="2 3">
    <name type="scientific">Streptomyces capoamus</name>
    <dbReference type="NCBI Taxonomy" id="68183"/>
    <lineage>
        <taxon>Bacteria</taxon>
        <taxon>Bacillati</taxon>
        <taxon>Actinomycetota</taxon>
        <taxon>Actinomycetes</taxon>
        <taxon>Kitasatosporales</taxon>
        <taxon>Streptomycetaceae</taxon>
        <taxon>Streptomyces</taxon>
    </lineage>
</organism>
<keyword evidence="3" id="KW-1185">Reference proteome</keyword>
<keyword evidence="1" id="KW-0812">Transmembrane</keyword>
<dbReference type="RefSeq" id="WP_189978885.1">
    <property type="nucleotide sequence ID" value="NZ_BNBF01000002.1"/>
</dbReference>
<feature type="transmembrane region" description="Helical" evidence="1">
    <location>
        <begin position="18"/>
        <end position="37"/>
    </location>
</feature>
<dbReference type="AlphaFoldDB" id="A0A919EVC8"/>
<protein>
    <submittedName>
        <fullName evidence="2">Uncharacterized protein</fullName>
    </submittedName>
</protein>
<proteinExistence type="predicted"/>
<accession>A0A919EVC8</accession>